<evidence type="ECO:0000256" key="2">
    <source>
        <dbReference type="PROSITE-ProRule" id="PRU00169"/>
    </source>
</evidence>
<dbReference type="Pfam" id="PF00072">
    <property type="entry name" value="Response_reg"/>
    <property type="match status" value="1"/>
</dbReference>
<dbReference type="PANTHER" id="PTHR44591">
    <property type="entry name" value="STRESS RESPONSE REGULATOR PROTEIN 1"/>
    <property type="match status" value="1"/>
</dbReference>
<dbReference type="AlphaFoldDB" id="A0A0D8JAH2"/>
<proteinExistence type="predicted"/>
<keyword evidence="5" id="KW-1185">Reference proteome</keyword>
<dbReference type="SUPFAM" id="SSF52172">
    <property type="entry name" value="CheY-like"/>
    <property type="match status" value="1"/>
</dbReference>
<sequence length="135" mass="15140">MRKKAIVCVDDESIILDSLGEQIKNIFGDEYLYESAENAEEGLEVIEELAHEDVDVLVIVSDWLMPGKKGDEFLIEVHKKFPRIVKVMLTGQADEEAINNAIKNAELHAYISKPWSAGDLERVIKTGLSKIENKG</sequence>
<dbReference type="RefSeq" id="WP_045029591.1">
    <property type="nucleotide sequence ID" value="NZ_JRHC01000002.1"/>
</dbReference>
<dbReference type="Proteomes" id="UP000032544">
    <property type="component" value="Unassembled WGS sequence"/>
</dbReference>
<name>A0A0D8JAH2_9BACT</name>
<evidence type="ECO:0000313" key="5">
    <source>
        <dbReference type="Proteomes" id="UP000032544"/>
    </source>
</evidence>
<dbReference type="InterPro" id="IPR050595">
    <property type="entry name" value="Bact_response_regulator"/>
</dbReference>
<dbReference type="SMART" id="SM00448">
    <property type="entry name" value="REC"/>
    <property type="match status" value="1"/>
</dbReference>
<dbReference type="Gene3D" id="3.40.50.2300">
    <property type="match status" value="1"/>
</dbReference>
<feature type="domain" description="Response regulatory" evidence="3">
    <location>
        <begin position="5"/>
        <end position="128"/>
    </location>
</feature>
<reference evidence="4 5" key="1">
    <citation type="submission" date="2014-09" db="EMBL/GenBank/DDBJ databases">
        <title>Draft Genome Sequence of Draconibacterium sp. JN14CK-3.</title>
        <authorList>
            <person name="Dong C."/>
            <person name="Lai Q."/>
            <person name="Shao Z."/>
        </authorList>
    </citation>
    <scope>NUCLEOTIDE SEQUENCE [LARGE SCALE GENOMIC DNA]</scope>
    <source>
        <strain evidence="4 5">JN14CK-3</strain>
    </source>
</reference>
<dbReference type="EMBL" id="JRHC01000002">
    <property type="protein sequence ID" value="KJF43719.1"/>
    <property type="molecule type" value="Genomic_DNA"/>
</dbReference>
<dbReference type="InterPro" id="IPR001789">
    <property type="entry name" value="Sig_transdc_resp-reg_receiver"/>
</dbReference>
<comment type="caution">
    <text evidence="4">The sequence shown here is derived from an EMBL/GenBank/DDBJ whole genome shotgun (WGS) entry which is preliminary data.</text>
</comment>
<dbReference type="OrthoDB" id="109585at2"/>
<gene>
    <name evidence="4" type="ORF">LH29_11555</name>
</gene>
<evidence type="ECO:0000259" key="3">
    <source>
        <dbReference type="PROSITE" id="PS50110"/>
    </source>
</evidence>
<dbReference type="InterPro" id="IPR011006">
    <property type="entry name" value="CheY-like_superfamily"/>
</dbReference>
<feature type="modified residue" description="4-aspartylphosphate" evidence="2">
    <location>
        <position position="62"/>
    </location>
</feature>
<accession>A0A0D8JAH2</accession>
<evidence type="ECO:0000256" key="1">
    <source>
        <dbReference type="ARBA" id="ARBA00022553"/>
    </source>
</evidence>
<dbReference type="STRING" id="1544798.LH29_11555"/>
<evidence type="ECO:0000313" key="4">
    <source>
        <dbReference type="EMBL" id="KJF43719.1"/>
    </source>
</evidence>
<organism evidence="4 5">
    <name type="scientific">Draconibacterium sediminis</name>
    <dbReference type="NCBI Taxonomy" id="1544798"/>
    <lineage>
        <taxon>Bacteria</taxon>
        <taxon>Pseudomonadati</taxon>
        <taxon>Bacteroidota</taxon>
        <taxon>Bacteroidia</taxon>
        <taxon>Marinilabiliales</taxon>
        <taxon>Prolixibacteraceae</taxon>
        <taxon>Draconibacterium</taxon>
    </lineage>
</organism>
<dbReference type="GO" id="GO:0000160">
    <property type="term" value="P:phosphorelay signal transduction system"/>
    <property type="evidence" value="ECO:0007669"/>
    <property type="project" value="InterPro"/>
</dbReference>
<dbReference type="PROSITE" id="PS50110">
    <property type="entry name" value="RESPONSE_REGULATORY"/>
    <property type="match status" value="1"/>
</dbReference>
<dbReference type="PANTHER" id="PTHR44591:SF19">
    <property type="entry name" value="TWO-COMPONENT RESPONSE REGULATOR-RELATED"/>
    <property type="match status" value="1"/>
</dbReference>
<keyword evidence="1 2" id="KW-0597">Phosphoprotein</keyword>
<protein>
    <submittedName>
        <fullName evidence="4">Chemotaxis protein CheY</fullName>
    </submittedName>
</protein>